<feature type="transmembrane region" description="Helical" evidence="2">
    <location>
        <begin position="141"/>
        <end position="163"/>
    </location>
</feature>
<comment type="caution">
    <text evidence="4">The sequence shown here is derived from an EMBL/GenBank/DDBJ whole genome shotgun (WGS) entry which is preliminary data.</text>
</comment>
<dbReference type="InterPro" id="IPR019430">
    <property type="entry name" value="7TM_GPCR_serpentine_rcpt_Srx"/>
</dbReference>
<evidence type="ECO:0000256" key="1">
    <source>
        <dbReference type="SAM" id="MobiDB-lite"/>
    </source>
</evidence>
<dbReference type="Gene3D" id="1.20.1070.10">
    <property type="entry name" value="Rhodopsin 7-helix transmembrane proteins"/>
    <property type="match status" value="1"/>
</dbReference>
<dbReference type="Proteomes" id="UP001175271">
    <property type="component" value="Unassembled WGS sequence"/>
</dbReference>
<feature type="domain" description="7TM GPCR serpentine receptor class x (Srx)" evidence="3">
    <location>
        <begin position="40"/>
        <end position="167"/>
    </location>
</feature>
<dbReference type="PANTHER" id="PTHR23017:SF3">
    <property type="entry name" value="G-PROTEIN COUPLED RECEPTORS FAMILY 1 PROFILE DOMAIN-CONTAINING PROTEIN"/>
    <property type="match status" value="1"/>
</dbReference>
<dbReference type="Pfam" id="PF10328">
    <property type="entry name" value="7TM_GPCR_Srx"/>
    <property type="match status" value="1"/>
</dbReference>
<name>A0AA39HAE3_9BILA</name>
<feature type="transmembrane region" description="Helical" evidence="2">
    <location>
        <begin position="93"/>
        <end position="114"/>
    </location>
</feature>
<evidence type="ECO:0000259" key="3">
    <source>
        <dbReference type="Pfam" id="PF10328"/>
    </source>
</evidence>
<evidence type="ECO:0000256" key="2">
    <source>
        <dbReference type="SAM" id="Phobius"/>
    </source>
</evidence>
<feature type="transmembrane region" description="Helical" evidence="2">
    <location>
        <begin position="60"/>
        <end position="81"/>
    </location>
</feature>
<dbReference type="EMBL" id="JAUCMV010000004">
    <property type="protein sequence ID" value="KAK0402190.1"/>
    <property type="molecule type" value="Genomic_DNA"/>
</dbReference>
<gene>
    <name evidence="4" type="ORF">QR680_016192</name>
</gene>
<keyword evidence="2" id="KW-0472">Membrane</keyword>
<feature type="transmembrane region" description="Helical" evidence="2">
    <location>
        <begin position="26"/>
        <end position="48"/>
    </location>
</feature>
<keyword evidence="5" id="KW-1185">Reference proteome</keyword>
<accession>A0AA39HAE3</accession>
<protein>
    <recommendedName>
        <fullName evidence="3">7TM GPCR serpentine receptor class x (Srx) domain-containing protein</fullName>
    </recommendedName>
</protein>
<evidence type="ECO:0000313" key="5">
    <source>
        <dbReference type="Proteomes" id="UP001175271"/>
    </source>
</evidence>
<dbReference type="AlphaFoldDB" id="A0AA39HAE3"/>
<feature type="region of interest" description="Disordered" evidence="1">
    <location>
        <begin position="273"/>
        <end position="297"/>
    </location>
</feature>
<proteinExistence type="predicted"/>
<dbReference type="PANTHER" id="PTHR23017">
    <property type="entry name" value="SERPENTINE RECEPTOR, CLASS X"/>
    <property type="match status" value="1"/>
</dbReference>
<sequence>MSDAANESFAFGSELMGRGYATHLDYVVGGITLAASIVAVLLGFYNLYLVKTITIFHNAFGAFWASRTVGEIGSNAVYVLYSGPMTLLQPKWVHPYAGILIFTIGYFFACHACVMHQVVSANRMIAVCLPLKYRLIFSKRVCQILIAMCWIEVAFVVLLYLVVPCQMVGPITARFSTSTSLSNVKPIVQIKKSGKQTSTFRRDVRFFFQTSVQNITMMMALTMIVVANNSQSPDSMITQILGFDTLIITHINNALALIIFNPEVRARIAGKSTNSIGADSGPRQVPPRSTDHSSHEI</sequence>
<organism evidence="4 5">
    <name type="scientific">Steinernema hermaphroditum</name>
    <dbReference type="NCBI Taxonomy" id="289476"/>
    <lineage>
        <taxon>Eukaryota</taxon>
        <taxon>Metazoa</taxon>
        <taxon>Ecdysozoa</taxon>
        <taxon>Nematoda</taxon>
        <taxon>Chromadorea</taxon>
        <taxon>Rhabditida</taxon>
        <taxon>Tylenchina</taxon>
        <taxon>Panagrolaimomorpha</taxon>
        <taxon>Strongyloidoidea</taxon>
        <taxon>Steinernematidae</taxon>
        <taxon>Steinernema</taxon>
    </lineage>
</organism>
<keyword evidence="2" id="KW-0812">Transmembrane</keyword>
<reference evidence="4" key="1">
    <citation type="submission" date="2023-06" db="EMBL/GenBank/DDBJ databases">
        <title>Genomic analysis of the entomopathogenic nematode Steinernema hermaphroditum.</title>
        <authorList>
            <person name="Schwarz E.M."/>
            <person name="Heppert J.K."/>
            <person name="Baniya A."/>
            <person name="Schwartz H.T."/>
            <person name="Tan C.-H."/>
            <person name="Antoshechkin I."/>
            <person name="Sternberg P.W."/>
            <person name="Goodrich-Blair H."/>
            <person name="Dillman A.R."/>
        </authorList>
    </citation>
    <scope>NUCLEOTIDE SEQUENCE</scope>
    <source>
        <strain evidence="4">PS9179</strain>
        <tissue evidence="4">Whole animal</tissue>
    </source>
</reference>
<keyword evidence="2" id="KW-1133">Transmembrane helix</keyword>
<feature type="transmembrane region" description="Helical" evidence="2">
    <location>
        <begin position="206"/>
        <end position="227"/>
    </location>
</feature>
<dbReference type="SUPFAM" id="SSF81321">
    <property type="entry name" value="Family A G protein-coupled receptor-like"/>
    <property type="match status" value="1"/>
</dbReference>
<evidence type="ECO:0000313" key="4">
    <source>
        <dbReference type="EMBL" id="KAK0402190.1"/>
    </source>
</evidence>